<feature type="domain" description="BZIP" evidence="18">
    <location>
        <begin position="642"/>
        <end position="705"/>
    </location>
</feature>
<dbReference type="GO" id="GO:0042781">
    <property type="term" value="F:3'-tRNA processing endoribonuclease activity"/>
    <property type="evidence" value="ECO:0007669"/>
    <property type="project" value="UniProtKB-EC"/>
</dbReference>
<dbReference type="Pfam" id="PF00172">
    <property type="entry name" value="Zn_clus"/>
    <property type="match status" value="1"/>
</dbReference>
<dbReference type="Proteomes" id="UP000190744">
    <property type="component" value="Unassembled WGS sequence"/>
</dbReference>
<feature type="region of interest" description="Disordered" evidence="16">
    <location>
        <begin position="2054"/>
        <end position="2089"/>
    </location>
</feature>
<dbReference type="InterPro" id="IPR001138">
    <property type="entry name" value="Zn2Cys6_DnaBD"/>
</dbReference>
<keyword evidence="6" id="KW-0540">Nuclease</keyword>
<dbReference type="CDD" id="cd12148">
    <property type="entry name" value="fungal_TF_MHR"/>
    <property type="match status" value="1"/>
</dbReference>
<comment type="cofactor">
    <cofactor evidence="2">
        <name>Zn(2+)</name>
        <dbReference type="ChEBI" id="CHEBI:29105"/>
    </cofactor>
</comment>
<dbReference type="GO" id="GO:1990180">
    <property type="term" value="P:mitochondrial tRNA 3'-end processing"/>
    <property type="evidence" value="ECO:0007669"/>
    <property type="project" value="TreeGrafter"/>
</dbReference>
<feature type="region of interest" description="Disordered" evidence="16">
    <location>
        <begin position="1125"/>
        <end position="1162"/>
    </location>
</feature>
<evidence type="ECO:0000256" key="5">
    <source>
        <dbReference type="ARBA" id="ARBA00022694"/>
    </source>
</evidence>
<comment type="similarity">
    <text evidence="3">Belongs to the RNase Z family.</text>
</comment>
<comment type="caution">
    <text evidence="19">The sequence shown here is derived from an EMBL/GenBank/DDBJ whole genome shotgun (WGS) entry which is preliminary data.</text>
</comment>
<evidence type="ECO:0000256" key="15">
    <source>
        <dbReference type="SAM" id="Coils"/>
    </source>
</evidence>
<organism evidence="19 20">
    <name type="scientific">Penicillium brasilianum</name>
    <dbReference type="NCBI Taxonomy" id="104259"/>
    <lineage>
        <taxon>Eukaryota</taxon>
        <taxon>Fungi</taxon>
        <taxon>Dikarya</taxon>
        <taxon>Ascomycota</taxon>
        <taxon>Pezizomycotina</taxon>
        <taxon>Eurotiomycetes</taxon>
        <taxon>Eurotiomycetidae</taxon>
        <taxon>Eurotiales</taxon>
        <taxon>Aspergillaceae</taxon>
        <taxon>Penicillium</taxon>
    </lineage>
</organism>
<evidence type="ECO:0000256" key="2">
    <source>
        <dbReference type="ARBA" id="ARBA00001947"/>
    </source>
</evidence>
<dbReference type="Pfam" id="PF13691">
    <property type="entry name" value="Lactamase_B_4"/>
    <property type="match status" value="1"/>
</dbReference>
<dbReference type="InterPro" id="IPR027794">
    <property type="entry name" value="tRNase_Z_dom"/>
</dbReference>
<feature type="coiled-coil region" evidence="15">
    <location>
        <begin position="667"/>
        <end position="701"/>
    </location>
</feature>
<keyword evidence="7" id="KW-0479">Metal-binding</keyword>
<evidence type="ECO:0000256" key="1">
    <source>
        <dbReference type="ARBA" id="ARBA00000402"/>
    </source>
</evidence>
<keyword evidence="14" id="KW-0539">Nucleus</keyword>
<evidence type="ECO:0000313" key="19">
    <source>
        <dbReference type="EMBL" id="OOQ86935.1"/>
    </source>
</evidence>
<feature type="region of interest" description="Disordered" evidence="16">
    <location>
        <begin position="721"/>
        <end position="745"/>
    </location>
</feature>
<feature type="region of interest" description="Disordered" evidence="16">
    <location>
        <begin position="1"/>
        <end position="33"/>
    </location>
</feature>
<dbReference type="SUPFAM" id="SSF57701">
    <property type="entry name" value="Zn2/Cys6 DNA-binding domain"/>
    <property type="match status" value="1"/>
</dbReference>
<keyword evidence="5" id="KW-0819">tRNA processing</keyword>
<dbReference type="InterPro" id="IPR036866">
    <property type="entry name" value="RibonucZ/Hydroxyglut_hydro"/>
</dbReference>
<feature type="region of interest" description="Disordered" evidence="16">
    <location>
        <begin position="1901"/>
        <end position="1943"/>
    </location>
</feature>
<evidence type="ECO:0000256" key="12">
    <source>
        <dbReference type="ARBA" id="ARBA00023125"/>
    </source>
</evidence>
<evidence type="ECO:0000256" key="7">
    <source>
        <dbReference type="ARBA" id="ARBA00022723"/>
    </source>
</evidence>
<keyword evidence="13" id="KW-0804">Transcription</keyword>
<feature type="compositionally biased region" description="Basic and acidic residues" evidence="16">
    <location>
        <begin position="632"/>
        <end position="649"/>
    </location>
</feature>
<dbReference type="SUPFAM" id="SSF56281">
    <property type="entry name" value="Metallo-hydrolase/oxidoreductase"/>
    <property type="match status" value="2"/>
</dbReference>
<dbReference type="GO" id="GO:0005739">
    <property type="term" value="C:mitochondrion"/>
    <property type="evidence" value="ECO:0007669"/>
    <property type="project" value="TreeGrafter"/>
</dbReference>
<evidence type="ECO:0000313" key="20">
    <source>
        <dbReference type="Proteomes" id="UP000190744"/>
    </source>
</evidence>
<sequence length="2089" mass="229171">MPRLLSKTNTVQRSNRPEMAPSPSQQQKNRPVPQLSCALCRDRKLRCDKLEPCSNCTSSGVACMPIYRPRLPRGRHARPARSGTSSPPANRRSGDFNSSRSASAVESGNFNAPVDGLESLVQEGEASKVGLDAEGNGLQELVSLVSNEIKLATTSTTINFGTIVRDLSHHIRRLESLLQDSGVEKAKANEASRNTDAQGSLQNGNIGGDTMMVQTTLGLETQPLPALATQSCPRQSPEISGNDILADLMEHEMHDLPQTNGMQLFFGRVSEGCLETDSLGRKESVSDGFSALGLLGIDNSLFSSFMSLPRDKLGASKLCQVYLQNVDPVIKILHRPSLSKWMLDGASSYLGSSEDDNSVRALGSAVCYVAANTMTEDQCQAAFQQSKSSITTVHRRMCEGAFEKAGLLTTRDMTVLQAFILYLIGRRSEDKDTAVWALVALAVPQMNFSNGGQAYPMNGDVFPTQMKREETSFDFNTAPVRNPSEMDVESDGLPNAPYFFQAGAGKNQYVDPNALGGHELAQAGPSTQVGRMYPGMHQQQAAMAKAQQQRQHNDMIRQQQMQQRRVEEVPNAAAPRGTRQPDPVVEERISRLLQQMRANAVAAGETSPSPSSVLPHMAKAKKDEADMDEDERLLASEEGKKLSSKERRQLRNKVSARAFRSRRKEYIGQLESEIATRTNEAHELRLQNRALYEENARLNDLARMLLGSPHFSSFLNDMPDTLSSQMAAPQQPQQQVQHQQPAPQATISKEATPARLQDFQMQQNSQVAMAMVPNQAMNASMMTSNGWNSGIDMNYGNAPVFAVLEVPAGPELDIEALCGKSLTPLSSEKTEAPVLDLPEIPDLDALTQKSDVSFLADSESDLFADSPATFSSGDDALVFDGILTEKASPSYQLVVENPDEVNAADKIPKLASLSARGNLFAAVSRAVALRAFPRTSVSTAVIFTAGYRNTSADYEPLKSRRPASSLNRSPKTRVPPVKHPKIRPRNHSAKRPPTLDIESHTRFLPYTAQSGLGDDRYVICDPSDLENPDIKDIRVDLTGVHPMKAWFEILTTPTADTPGTVVGLHFPEKRYLFGQLAEGTQRACTERSHKLASIGEIFVTGRTEWANTGGMIGVILTQADALRSSSDSLEEESKKKAERKAAGMQAKNKNKPSDGTSDTRKSSVTLHGATNLMHTMATARRFVFRTGMPIYMKEYDSASIAKQISFDKEDPFETPSFIDSNIKVWALPLKPQPTDAQRVTRSQSPRKRSLDEFQETEQQLDETANNQMLRQSIVSDMFDSDWKMDALIETPLAEVKMPAALFVRNAETKDIEPYKGPLPGDDNPLPDIKVLVRKPWPGATVTSLPPTSPSKEAVSYIIRSHDIRGKFDTAKAKSLGVPAGPDFARLARGETIQTPGGNTVTPDMVLGAVRRGKGLAVIDLPSPEYVEDLVNRPEWNSPSVTTELKVFIWILGPGVGDHPKLREFVARMSHVKHTVSSVDYCPNYLAFNSSAGAAVRLNRLRGENYPIPVHDNVTVPQVQSGARPGSISLEDSPFEPLQPGLIIDMEPQFGFNKSELMTPLNTAETIFKIPRSVEKRMEVIRTRVKKPDFQKQLAEMRKDLPGAEAEIIALGTGSSSPSKYRNVSATLLHVPGYGYYLLDCGENTLGQISRLFGYDKTREILQNLRLIWISHLHADHHLGTASLIRAWYKENYGAESKSTEPATDLTKILQEKRLAVVSEEMMIAWLEEYAAVEDFGFDKLIPLCAHSESTGPSITTKFSYRQPRDGKAPYGIHSSGRTILDFKDNSSPLTPLLKSALGLEDILTTRVKHCKGALALSIVFPDGFKVSYSGDCRPSDKFASIGRDSTVLIHEATFQNDMIGSALAKRHSTGAEALEIARRMGARTIFLTHFSQRYQKIASIDQNAGTNKHDSVSSSEPTEKVLAKEPADPDIPLDDPEEQPASVQSASYLLDDIHFPLPDRPGLPRRDYIPGVNAPLAAAMDYMRVKVGDLALAQAYAPAVEKLVELLERDAIQQSDIIKKAIREAEEARKAQKNKKFASKKAVAGAAAAGVAAVAAETEEKEAETELPAHSVWSASESEAGWETSDYEE</sequence>
<gene>
    <name evidence="19" type="ORF">PEBR_19244</name>
</gene>
<dbReference type="SMART" id="SM00066">
    <property type="entry name" value="GAL4"/>
    <property type="match status" value="1"/>
</dbReference>
<dbReference type="SMART" id="SM00338">
    <property type="entry name" value="BRLZ"/>
    <property type="match status" value="1"/>
</dbReference>
<keyword evidence="8" id="KW-0255">Endonuclease</keyword>
<accession>A0A1S9RN61</accession>
<evidence type="ECO:0000256" key="3">
    <source>
        <dbReference type="ARBA" id="ARBA00007823"/>
    </source>
</evidence>
<evidence type="ECO:0000256" key="4">
    <source>
        <dbReference type="ARBA" id="ARBA00012477"/>
    </source>
</evidence>
<dbReference type="Gene3D" id="3.60.15.10">
    <property type="entry name" value="Ribonuclease Z/Hydroxyacylglutathione hydrolase-like"/>
    <property type="match status" value="2"/>
</dbReference>
<keyword evidence="10" id="KW-0862">Zinc</keyword>
<protein>
    <recommendedName>
        <fullName evidence="4">ribonuclease Z</fullName>
        <ecNumber evidence="4">3.1.26.11</ecNumber>
    </recommendedName>
</protein>
<feature type="compositionally biased region" description="Low complexity" evidence="16">
    <location>
        <begin position="725"/>
        <end position="745"/>
    </location>
</feature>
<feature type="region of interest" description="Disordered" evidence="16">
    <location>
        <begin position="603"/>
        <end position="655"/>
    </location>
</feature>
<dbReference type="InterPro" id="IPR046347">
    <property type="entry name" value="bZIP_sf"/>
</dbReference>
<evidence type="ECO:0000256" key="13">
    <source>
        <dbReference type="ARBA" id="ARBA00023163"/>
    </source>
</evidence>
<dbReference type="SUPFAM" id="SSF57959">
    <property type="entry name" value="Leucine zipper domain"/>
    <property type="match status" value="1"/>
</dbReference>
<dbReference type="CDD" id="cd00067">
    <property type="entry name" value="GAL4"/>
    <property type="match status" value="1"/>
</dbReference>
<evidence type="ECO:0000256" key="11">
    <source>
        <dbReference type="ARBA" id="ARBA00023015"/>
    </source>
</evidence>
<evidence type="ECO:0000259" key="18">
    <source>
        <dbReference type="PROSITE" id="PS50217"/>
    </source>
</evidence>
<dbReference type="CDD" id="cd14810">
    <property type="entry name" value="bZIP_u1"/>
    <property type="match status" value="1"/>
</dbReference>
<feature type="domain" description="Zn(2)-C6 fungal-type" evidence="17">
    <location>
        <begin position="36"/>
        <end position="63"/>
    </location>
</feature>
<dbReference type="PANTHER" id="PTHR12553">
    <property type="entry name" value="ZINC PHOSPHODIESTERASE ELAC PROTEIN 2"/>
    <property type="match status" value="1"/>
</dbReference>
<dbReference type="GO" id="GO:0000981">
    <property type="term" value="F:DNA-binding transcription factor activity, RNA polymerase II-specific"/>
    <property type="evidence" value="ECO:0007669"/>
    <property type="project" value="InterPro"/>
</dbReference>
<proteinExistence type="inferred from homology"/>
<dbReference type="PROSITE" id="PS00463">
    <property type="entry name" value="ZN2_CY6_FUNGAL_1"/>
    <property type="match status" value="1"/>
</dbReference>
<dbReference type="PROSITE" id="PS50217">
    <property type="entry name" value="BZIP"/>
    <property type="match status" value="1"/>
</dbReference>
<feature type="region of interest" description="Disordered" evidence="16">
    <location>
        <begin position="954"/>
        <end position="993"/>
    </location>
</feature>
<evidence type="ECO:0000256" key="14">
    <source>
        <dbReference type="ARBA" id="ARBA00023242"/>
    </source>
</evidence>
<reference evidence="20" key="1">
    <citation type="submission" date="2015-09" db="EMBL/GenBank/DDBJ databases">
        <authorList>
            <person name="Fill T.P."/>
            <person name="Baretta J.F."/>
            <person name="de Almeida L.G."/>
            <person name="Rocha M."/>
            <person name="de Souza D.H."/>
            <person name="Malavazi I."/>
            <person name="Cerdeira L.T."/>
            <person name="Hong H."/>
            <person name="Samborskyy M."/>
            <person name="de Vasconcelos A.T."/>
            <person name="Leadlay P."/>
            <person name="Rodrigues-Filho E."/>
        </authorList>
    </citation>
    <scope>NUCLEOTIDE SEQUENCE [LARGE SCALE GENOMIC DNA]</scope>
    <source>
        <strain evidence="20">LaBioMMi 136</strain>
    </source>
</reference>
<dbReference type="PANTHER" id="PTHR12553:SF49">
    <property type="entry name" value="ZINC PHOSPHODIESTERASE ELAC PROTEIN 2"/>
    <property type="match status" value="1"/>
</dbReference>
<keyword evidence="11" id="KW-0805">Transcription regulation</keyword>
<dbReference type="PROSITE" id="PS50048">
    <property type="entry name" value="ZN2_CY6_FUNGAL_2"/>
    <property type="match status" value="1"/>
</dbReference>
<dbReference type="GO" id="GO:0008270">
    <property type="term" value="F:zinc ion binding"/>
    <property type="evidence" value="ECO:0007669"/>
    <property type="project" value="InterPro"/>
</dbReference>
<name>A0A1S9RN61_PENBI</name>
<comment type="catalytic activity">
    <reaction evidence="1">
        <text>Endonucleolytic cleavage of RNA, removing extra 3' nucleotides from tRNA precursor, generating 3' termini of tRNAs. A 3'-hydroxy group is left at the tRNA terminus and a 5'-phosphoryl group is left at the trailer molecule.</text>
        <dbReference type="EC" id="3.1.26.11"/>
    </reaction>
</comment>
<dbReference type="Gene3D" id="4.10.240.10">
    <property type="entry name" value="Zn(2)-C6 fungal-type DNA-binding domain"/>
    <property type="match status" value="1"/>
</dbReference>
<dbReference type="InterPro" id="IPR047151">
    <property type="entry name" value="RNZ2-like"/>
</dbReference>
<keyword evidence="9" id="KW-0378">Hydrolase</keyword>
<dbReference type="InterPro" id="IPR036864">
    <property type="entry name" value="Zn2-C6_fun-type_DNA-bd_sf"/>
</dbReference>
<dbReference type="FunFam" id="1.20.5.170:FF:000031">
    <property type="entry name" value="BZIP transcription factor (MeaB)"/>
    <property type="match status" value="1"/>
</dbReference>
<evidence type="ECO:0000256" key="9">
    <source>
        <dbReference type="ARBA" id="ARBA00022801"/>
    </source>
</evidence>
<evidence type="ECO:0000256" key="10">
    <source>
        <dbReference type="ARBA" id="ARBA00022833"/>
    </source>
</evidence>
<feature type="compositionally biased region" description="Basic and acidic residues" evidence="16">
    <location>
        <begin position="1131"/>
        <end position="1141"/>
    </location>
</feature>
<dbReference type="EC" id="3.1.26.11" evidence="4"/>
<feature type="compositionally biased region" description="Polar residues" evidence="16">
    <location>
        <begin position="1"/>
        <end position="14"/>
    </location>
</feature>
<keyword evidence="15" id="KW-0175">Coiled coil</keyword>
<dbReference type="GO" id="GO:0003677">
    <property type="term" value="F:DNA binding"/>
    <property type="evidence" value="ECO:0007669"/>
    <property type="project" value="UniProtKB-KW"/>
</dbReference>
<evidence type="ECO:0000259" key="17">
    <source>
        <dbReference type="PROSITE" id="PS50048"/>
    </source>
</evidence>
<keyword evidence="12" id="KW-0238">DNA-binding</keyword>
<feature type="compositionally biased region" description="Basic residues" evidence="16">
    <location>
        <begin position="976"/>
        <end position="990"/>
    </location>
</feature>
<dbReference type="Gene3D" id="1.20.5.170">
    <property type="match status" value="1"/>
</dbReference>
<feature type="region of interest" description="Disordered" evidence="16">
    <location>
        <begin position="71"/>
        <end position="112"/>
    </location>
</feature>
<evidence type="ECO:0000256" key="16">
    <source>
        <dbReference type="SAM" id="MobiDB-lite"/>
    </source>
</evidence>
<dbReference type="InterPro" id="IPR004827">
    <property type="entry name" value="bZIP"/>
</dbReference>
<feature type="compositionally biased region" description="Basic and acidic residues" evidence="16">
    <location>
        <begin position="1907"/>
        <end position="1927"/>
    </location>
</feature>
<evidence type="ECO:0000256" key="6">
    <source>
        <dbReference type="ARBA" id="ARBA00022722"/>
    </source>
</evidence>
<feature type="compositionally biased region" description="Polar residues" evidence="16">
    <location>
        <begin position="95"/>
        <end position="110"/>
    </location>
</feature>
<evidence type="ECO:0000256" key="8">
    <source>
        <dbReference type="ARBA" id="ARBA00022759"/>
    </source>
</evidence>
<dbReference type="EMBL" id="LJBN01000131">
    <property type="protein sequence ID" value="OOQ86935.1"/>
    <property type="molecule type" value="Genomic_DNA"/>
</dbReference>
<dbReference type="CDD" id="cd07718">
    <property type="entry name" value="RNaseZ_ELAC1_ELAC2-C-term-like_MBL-fold"/>
    <property type="match status" value="1"/>
</dbReference>